<evidence type="ECO:0000256" key="1">
    <source>
        <dbReference type="SAM" id="MobiDB-lite"/>
    </source>
</evidence>
<dbReference type="EMBL" id="MEKH01000015">
    <property type="protein sequence ID" value="ODN96245.1"/>
    <property type="molecule type" value="Genomic_DNA"/>
</dbReference>
<dbReference type="OrthoDB" id="10547512at2759"/>
<gene>
    <name evidence="2" type="ORF">I350_08247</name>
</gene>
<proteinExistence type="predicted"/>
<evidence type="ECO:0000313" key="2">
    <source>
        <dbReference type="EMBL" id="ODN96245.1"/>
    </source>
</evidence>
<protein>
    <submittedName>
        <fullName evidence="2">Uncharacterized protein</fullName>
    </submittedName>
</protein>
<accession>A0A1E3J6E8</accession>
<name>A0A1E3J6E8_9TREE</name>
<organism evidence="2 3">
    <name type="scientific">Cryptococcus amylolentus CBS 6273</name>
    <dbReference type="NCBI Taxonomy" id="1296118"/>
    <lineage>
        <taxon>Eukaryota</taxon>
        <taxon>Fungi</taxon>
        <taxon>Dikarya</taxon>
        <taxon>Basidiomycota</taxon>
        <taxon>Agaricomycotina</taxon>
        <taxon>Tremellomycetes</taxon>
        <taxon>Tremellales</taxon>
        <taxon>Cryptococcaceae</taxon>
        <taxon>Cryptococcus</taxon>
    </lineage>
</organism>
<feature type="region of interest" description="Disordered" evidence="1">
    <location>
        <begin position="96"/>
        <end position="173"/>
    </location>
</feature>
<comment type="caution">
    <text evidence="2">The sequence shown here is derived from an EMBL/GenBank/DDBJ whole genome shotgun (WGS) entry which is preliminary data.</text>
</comment>
<reference evidence="2 3" key="1">
    <citation type="submission" date="2016-06" db="EMBL/GenBank/DDBJ databases">
        <title>Evolution of pathogenesis and genome organization in the Tremellales.</title>
        <authorList>
            <person name="Cuomo C."/>
            <person name="Litvintseva A."/>
            <person name="Heitman J."/>
            <person name="Chen Y."/>
            <person name="Sun S."/>
            <person name="Springer D."/>
            <person name="Dromer F."/>
            <person name="Young S."/>
            <person name="Zeng Q."/>
            <person name="Chapman S."/>
            <person name="Gujja S."/>
            <person name="Saif S."/>
            <person name="Birren B."/>
        </authorList>
    </citation>
    <scope>NUCLEOTIDE SEQUENCE [LARGE SCALE GENOMIC DNA]</scope>
    <source>
        <strain evidence="2 3">CBS 6273</strain>
    </source>
</reference>
<dbReference type="Proteomes" id="UP000095149">
    <property type="component" value="Unassembled WGS sequence"/>
</dbReference>
<evidence type="ECO:0000313" key="3">
    <source>
        <dbReference type="Proteomes" id="UP000095149"/>
    </source>
</evidence>
<dbReference type="AlphaFoldDB" id="A0A1E3J6E8"/>
<feature type="compositionally biased region" description="Polar residues" evidence="1">
    <location>
        <begin position="158"/>
        <end position="173"/>
    </location>
</feature>
<sequence>MYWDFMLKDGLLPLQDNLRRITYWAQRRRNHASREPISKSFIPTIFDYSNSPGLPPTLIIPHLPTSTRNLSPPPLLDRSQKKKLLDGGAVKYIETFGNDAPESSGGVVSETTTKSKGKRPATAPPSEDERMAGSGESDSDAPVTMTPSHKKPKPTIRVSGTASSTDAPVSCMSPQWDTNPRIISRLLRNIRSNPSWRQVCFSETEVAVPQAYKVYKDIFLRSFRFDPAMKDAEKKGLVEKIEGNGKKPTWVATEKFARHVHNPVRAKVSALKRDYKAGIYTPHFDQSWEDWPDVPARLLDSLEADYPYYFDLLQLMRPSSNPSRKHPLDNCPPFCSPALREKRIESARRASVRRPFTLPLA</sequence>